<reference evidence="2 3" key="1">
    <citation type="submission" date="2024-09" db="EMBL/GenBank/DDBJ databases">
        <authorList>
            <person name="Sun Q."/>
            <person name="Mori K."/>
        </authorList>
    </citation>
    <scope>NUCLEOTIDE SEQUENCE [LARGE SCALE GENOMIC DNA]</scope>
    <source>
        <strain evidence="2 3">CCM 7468</strain>
    </source>
</reference>
<dbReference type="RefSeq" id="WP_377049545.1">
    <property type="nucleotide sequence ID" value="NZ_JBHLVZ010000005.1"/>
</dbReference>
<evidence type="ECO:0000313" key="3">
    <source>
        <dbReference type="Proteomes" id="UP001589789"/>
    </source>
</evidence>
<dbReference type="Proteomes" id="UP001589789">
    <property type="component" value="Unassembled WGS sequence"/>
</dbReference>
<keyword evidence="3" id="KW-1185">Reference proteome</keyword>
<accession>A0ABV6IPB9</accession>
<feature type="chain" id="PRO_5046909290" description="Lipoprotein" evidence="1">
    <location>
        <begin position="20"/>
        <end position="125"/>
    </location>
</feature>
<feature type="signal peptide" evidence="1">
    <location>
        <begin position="1"/>
        <end position="19"/>
    </location>
</feature>
<protein>
    <recommendedName>
        <fullName evidence="4">Lipoprotein</fullName>
    </recommendedName>
</protein>
<keyword evidence="1" id="KW-0732">Signal</keyword>
<gene>
    <name evidence="2" type="ORF">ACFFIC_07485</name>
</gene>
<evidence type="ECO:0000313" key="2">
    <source>
        <dbReference type="EMBL" id="MFC0385397.1"/>
    </source>
</evidence>
<organism evidence="2 3">
    <name type="scientific">Muricoccus vinaceus</name>
    <dbReference type="NCBI Taxonomy" id="424704"/>
    <lineage>
        <taxon>Bacteria</taxon>
        <taxon>Pseudomonadati</taxon>
        <taxon>Pseudomonadota</taxon>
        <taxon>Alphaproteobacteria</taxon>
        <taxon>Acetobacterales</taxon>
        <taxon>Roseomonadaceae</taxon>
        <taxon>Muricoccus</taxon>
    </lineage>
</organism>
<proteinExistence type="predicted"/>
<name>A0ABV6IPB9_9PROT</name>
<evidence type="ECO:0000256" key="1">
    <source>
        <dbReference type="SAM" id="SignalP"/>
    </source>
</evidence>
<evidence type="ECO:0008006" key="4">
    <source>
        <dbReference type="Google" id="ProtNLM"/>
    </source>
</evidence>
<comment type="caution">
    <text evidence="2">The sequence shown here is derived from an EMBL/GenBank/DDBJ whole genome shotgun (WGS) entry which is preliminary data.</text>
</comment>
<sequence>MRRALLPALALSLLGLAGCATGPSLSDRLSSYVGRSELELVQALGVPTRSYETGGQKFVAYEEQRTVALPGGFAGGPFYGPYGRGFYGGGFASLGNTYVPVQCDVTFALHEGRVASFTYRGQGCA</sequence>
<dbReference type="PROSITE" id="PS51257">
    <property type="entry name" value="PROKAR_LIPOPROTEIN"/>
    <property type="match status" value="1"/>
</dbReference>
<dbReference type="EMBL" id="JBHLVZ010000005">
    <property type="protein sequence ID" value="MFC0385397.1"/>
    <property type="molecule type" value="Genomic_DNA"/>
</dbReference>